<dbReference type="Gene3D" id="1.20.1250.20">
    <property type="entry name" value="MFS general substrate transporter like domains"/>
    <property type="match status" value="2"/>
</dbReference>
<evidence type="ECO:0000256" key="4">
    <source>
        <dbReference type="ARBA" id="ARBA00022989"/>
    </source>
</evidence>
<feature type="transmembrane region" description="Helical" evidence="7">
    <location>
        <begin position="220"/>
        <end position="240"/>
    </location>
</feature>
<keyword evidence="3 7" id="KW-0812">Transmembrane</keyword>
<feature type="transmembrane region" description="Helical" evidence="7">
    <location>
        <begin position="450"/>
        <end position="472"/>
    </location>
</feature>
<evidence type="ECO:0000313" key="9">
    <source>
        <dbReference type="EMBL" id="KAK1749942.1"/>
    </source>
</evidence>
<evidence type="ECO:0000259" key="8">
    <source>
        <dbReference type="PROSITE" id="PS50850"/>
    </source>
</evidence>
<dbReference type="FunFam" id="1.20.1250.20:FF:000057">
    <property type="entry name" value="MFS general substrate transporter"/>
    <property type="match status" value="1"/>
</dbReference>
<feature type="transmembrane region" description="Helical" evidence="7">
    <location>
        <begin position="252"/>
        <end position="275"/>
    </location>
</feature>
<dbReference type="EMBL" id="MU839850">
    <property type="protein sequence ID" value="KAK1749942.1"/>
    <property type="molecule type" value="Genomic_DNA"/>
</dbReference>
<feature type="transmembrane region" description="Helical" evidence="7">
    <location>
        <begin position="129"/>
        <end position="151"/>
    </location>
</feature>
<reference evidence="9" key="1">
    <citation type="submission" date="2023-06" db="EMBL/GenBank/DDBJ databases">
        <title>Genome-scale phylogeny and comparative genomics of the fungal order Sordariales.</title>
        <authorList>
            <consortium name="Lawrence Berkeley National Laboratory"/>
            <person name="Hensen N."/>
            <person name="Bonometti L."/>
            <person name="Westerberg I."/>
            <person name="Brannstrom I.O."/>
            <person name="Guillou S."/>
            <person name="Cros-Aarteil S."/>
            <person name="Calhoun S."/>
            <person name="Haridas S."/>
            <person name="Kuo A."/>
            <person name="Mondo S."/>
            <person name="Pangilinan J."/>
            <person name="Riley R."/>
            <person name="Labutti K."/>
            <person name="Andreopoulos B."/>
            <person name="Lipzen A."/>
            <person name="Chen C."/>
            <person name="Yanf M."/>
            <person name="Daum C."/>
            <person name="Ng V."/>
            <person name="Clum A."/>
            <person name="Steindorff A."/>
            <person name="Ohm R."/>
            <person name="Martin F."/>
            <person name="Silar P."/>
            <person name="Natvig D."/>
            <person name="Lalanne C."/>
            <person name="Gautier V."/>
            <person name="Ament-Velasquez S.L."/>
            <person name="Kruys A."/>
            <person name="Hutchinson M.I."/>
            <person name="Powell A.J."/>
            <person name="Barry K."/>
            <person name="Miller A.N."/>
            <person name="Grigoriev I.V."/>
            <person name="Debuchy R."/>
            <person name="Gladieux P."/>
            <person name="Thoren M.H."/>
            <person name="Johannesson H."/>
        </authorList>
    </citation>
    <scope>NUCLEOTIDE SEQUENCE</scope>
    <source>
        <strain evidence="9">PSN4</strain>
    </source>
</reference>
<evidence type="ECO:0000256" key="7">
    <source>
        <dbReference type="SAM" id="Phobius"/>
    </source>
</evidence>
<evidence type="ECO:0000256" key="6">
    <source>
        <dbReference type="SAM" id="MobiDB-lite"/>
    </source>
</evidence>
<keyword evidence="5 7" id="KW-0472">Membrane</keyword>
<dbReference type="GO" id="GO:0022857">
    <property type="term" value="F:transmembrane transporter activity"/>
    <property type="evidence" value="ECO:0007669"/>
    <property type="project" value="InterPro"/>
</dbReference>
<dbReference type="InterPro" id="IPR020846">
    <property type="entry name" value="MFS_dom"/>
</dbReference>
<dbReference type="InterPro" id="IPR036259">
    <property type="entry name" value="MFS_trans_sf"/>
</dbReference>
<evidence type="ECO:0000313" key="10">
    <source>
        <dbReference type="Proteomes" id="UP001239445"/>
    </source>
</evidence>
<evidence type="ECO:0000256" key="3">
    <source>
        <dbReference type="ARBA" id="ARBA00022692"/>
    </source>
</evidence>
<evidence type="ECO:0000256" key="1">
    <source>
        <dbReference type="ARBA" id="ARBA00004141"/>
    </source>
</evidence>
<feature type="transmembrane region" description="Helical" evidence="7">
    <location>
        <begin position="359"/>
        <end position="378"/>
    </location>
</feature>
<feature type="transmembrane region" description="Helical" evidence="7">
    <location>
        <begin position="390"/>
        <end position="411"/>
    </location>
</feature>
<dbReference type="FunFam" id="1.20.1250.20:FF:000013">
    <property type="entry name" value="MFS general substrate transporter"/>
    <property type="match status" value="1"/>
</dbReference>
<keyword evidence="10" id="KW-1185">Reference proteome</keyword>
<dbReference type="AlphaFoldDB" id="A0AAJ0B1N5"/>
<sequence length="535" mass="59296">MASEIDVEKRANEHKYTTGQPDYDGNGSADEKAASDKVEDASSPQRPARGRLQPPEMIRAWSTEERAAREKALKRKIDFRLLPAIILMYILNYIDRYVFFCYLLGILNNIAAARLAGLERDLSLSNVEFQTSVSILFVGYLLMQIPSNLFLNKIGKPALYLPTCMIVWGMISAATAACKSATGLYIVRFFLGFVEAAYFPGCLYYLSCWYTRAELGFRTAILYSGALISGAFSGLISAGVRYGMDGTRGYSAWQWLFIIEGVATIGIAFGCYFILPNFPRTTSWLTDEERELAVWRLQEDIGEDDWVNSAEQTFWHGAKLAFMDIKTYVLMVLVFCIVASGTVTNFFPTVVKTLNYNDVNTLLLTAPPYVLGVIVTYLNATHADKTGERYWHIVGPMAVAIVAYIIAATTMNTGARYLSMMLMVPSVYSAFVVGLAWISNTMPRPPAKRAAALAFINAVSNCSSIYASYLYFDAPQYTVAMVVNCSTAVIAVIFATIMRFILVRLNRKLEAGIFVEGAINALPGEAAANGFRFKV</sequence>
<protein>
    <submittedName>
        <fullName evidence="9">Tartrate transporter</fullName>
    </submittedName>
</protein>
<accession>A0AAJ0B1N5</accession>
<organism evidence="9 10">
    <name type="scientific">Echria macrotheca</name>
    <dbReference type="NCBI Taxonomy" id="438768"/>
    <lineage>
        <taxon>Eukaryota</taxon>
        <taxon>Fungi</taxon>
        <taxon>Dikarya</taxon>
        <taxon>Ascomycota</taxon>
        <taxon>Pezizomycotina</taxon>
        <taxon>Sordariomycetes</taxon>
        <taxon>Sordariomycetidae</taxon>
        <taxon>Sordariales</taxon>
        <taxon>Schizotheciaceae</taxon>
        <taxon>Echria</taxon>
    </lineage>
</organism>
<keyword evidence="4 7" id="KW-1133">Transmembrane helix</keyword>
<comment type="caution">
    <text evidence="9">The sequence shown here is derived from an EMBL/GenBank/DDBJ whole genome shotgun (WGS) entry which is preliminary data.</text>
</comment>
<feature type="transmembrane region" description="Helical" evidence="7">
    <location>
        <begin position="158"/>
        <end position="177"/>
    </location>
</feature>
<keyword evidence="2" id="KW-0813">Transport</keyword>
<feature type="compositionally biased region" description="Basic and acidic residues" evidence="6">
    <location>
        <begin position="29"/>
        <end position="40"/>
    </location>
</feature>
<dbReference type="Pfam" id="PF07690">
    <property type="entry name" value="MFS_1"/>
    <property type="match status" value="1"/>
</dbReference>
<name>A0AAJ0B1N5_9PEZI</name>
<dbReference type="InterPro" id="IPR011701">
    <property type="entry name" value="MFS"/>
</dbReference>
<feature type="transmembrane region" description="Helical" evidence="7">
    <location>
        <begin position="97"/>
        <end position="117"/>
    </location>
</feature>
<feature type="transmembrane region" description="Helical" evidence="7">
    <location>
        <begin position="417"/>
        <end position="438"/>
    </location>
</feature>
<feature type="domain" description="Major facilitator superfamily (MFS) profile" evidence="8">
    <location>
        <begin position="81"/>
        <end position="503"/>
    </location>
</feature>
<feature type="transmembrane region" description="Helical" evidence="7">
    <location>
        <begin position="328"/>
        <end position="347"/>
    </location>
</feature>
<dbReference type="Proteomes" id="UP001239445">
    <property type="component" value="Unassembled WGS sequence"/>
</dbReference>
<evidence type="ECO:0000256" key="2">
    <source>
        <dbReference type="ARBA" id="ARBA00022448"/>
    </source>
</evidence>
<feature type="transmembrane region" description="Helical" evidence="7">
    <location>
        <begin position="183"/>
        <end position="208"/>
    </location>
</feature>
<feature type="compositionally biased region" description="Basic and acidic residues" evidence="6">
    <location>
        <begin position="1"/>
        <end position="16"/>
    </location>
</feature>
<gene>
    <name evidence="9" type="ORF">QBC47DRAFT_354085</name>
</gene>
<dbReference type="PROSITE" id="PS50850">
    <property type="entry name" value="MFS"/>
    <property type="match status" value="1"/>
</dbReference>
<feature type="region of interest" description="Disordered" evidence="6">
    <location>
        <begin position="1"/>
        <end position="55"/>
    </location>
</feature>
<dbReference type="PANTHER" id="PTHR43791">
    <property type="entry name" value="PERMEASE-RELATED"/>
    <property type="match status" value="1"/>
</dbReference>
<dbReference type="SUPFAM" id="SSF103473">
    <property type="entry name" value="MFS general substrate transporter"/>
    <property type="match status" value="1"/>
</dbReference>
<dbReference type="GO" id="GO:0016020">
    <property type="term" value="C:membrane"/>
    <property type="evidence" value="ECO:0007669"/>
    <property type="project" value="UniProtKB-SubCell"/>
</dbReference>
<dbReference type="PANTHER" id="PTHR43791:SF92">
    <property type="entry name" value="AGL026WP"/>
    <property type="match status" value="1"/>
</dbReference>
<evidence type="ECO:0000256" key="5">
    <source>
        <dbReference type="ARBA" id="ARBA00023136"/>
    </source>
</evidence>
<comment type="subcellular location">
    <subcellularLocation>
        <location evidence="1">Membrane</location>
        <topology evidence="1">Multi-pass membrane protein</topology>
    </subcellularLocation>
</comment>
<feature type="transmembrane region" description="Helical" evidence="7">
    <location>
        <begin position="478"/>
        <end position="502"/>
    </location>
</feature>
<proteinExistence type="predicted"/>